<dbReference type="AlphaFoldDB" id="A0A914NH10"/>
<accession>A0A914NH10</accession>
<evidence type="ECO:0000313" key="1">
    <source>
        <dbReference type="Proteomes" id="UP000887563"/>
    </source>
</evidence>
<keyword evidence="1" id="KW-1185">Reference proteome</keyword>
<sequence>MLNEIESNLKILVHYLHKHEPISINMAISFKLFQKFSGQFFMKTTWHITKNIFDS</sequence>
<name>A0A914NH10_MELIC</name>
<proteinExistence type="predicted"/>
<evidence type="ECO:0000313" key="2">
    <source>
        <dbReference type="WBParaSite" id="Minc3s05078g37553"/>
    </source>
</evidence>
<protein>
    <submittedName>
        <fullName evidence="2">Uncharacterized protein</fullName>
    </submittedName>
</protein>
<dbReference type="WBParaSite" id="Minc3s05078g37553">
    <property type="protein sequence ID" value="Minc3s05078g37553"/>
    <property type="gene ID" value="Minc3s05078g37553"/>
</dbReference>
<reference evidence="2" key="1">
    <citation type="submission" date="2022-11" db="UniProtKB">
        <authorList>
            <consortium name="WormBaseParasite"/>
        </authorList>
    </citation>
    <scope>IDENTIFICATION</scope>
</reference>
<dbReference type="Proteomes" id="UP000887563">
    <property type="component" value="Unplaced"/>
</dbReference>
<organism evidence="1 2">
    <name type="scientific">Meloidogyne incognita</name>
    <name type="common">Southern root-knot nematode worm</name>
    <name type="synonym">Oxyuris incognita</name>
    <dbReference type="NCBI Taxonomy" id="6306"/>
    <lineage>
        <taxon>Eukaryota</taxon>
        <taxon>Metazoa</taxon>
        <taxon>Ecdysozoa</taxon>
        <taxon>Nematoda</taxon>
        <taxon>Chromadorea</taxon>
        <taxon>Rhabditida</taxon>
        <taxon>Tylenchina</taxon>
        <taxon>Tylenchomorpha</taxon>
        <taxon>Tylenchoidea</taxon>
        <taxon>Meloidogynidae</taxon>
        <taxon>Meloidogyninae</taxon>
        <taxon>Meloidogyne</taxon>
        <taxon>Meloidogyne incognita group</taxon>
    </lineage>
</organism>